<dbReference type="AlphaFoldDB" id="A0A381UGF5"/>
<evidence type="ECO:0000256" key="2">
    <source>
        <dbReference type="ARBA" id="ARBA00022692"/>
    </source>
</evidence>
<dbReference type="EMBL" id="UINC01006301">
    <property type="protein sequence ID" value="SVA26718.1"/>
    <property type="molecule type" value="Genomic_DNA"/>
</dbReference>
<feature type="transmembrane region" description="Helical" evidence="5">
    <location>
        <begin position="24"/>
        <end position="42"/>
    </location>
</feature>
<proteinExistence type="predicted"/>
<dbReference type="Pfam" id="PF04357">
    <property type="entry name" value="TamB"/>
    <property type="match status" value="1"/>
</dbReference>
<sequence length="1125" mass="125843">MYLTSFHSQLEEVYVFKNIKKTSAIIVILLLMNWILFRAVLWESLILEKINESLVSTDWSITTANLSGHLLGSVFLTDLTAIHPEYDTLSIEQSNVNLDFISTIFNKLTFDIIEIKGLETSVIPKIFSISNLNQNQHLLKFPFNINHFFISGSFPFQITDSLFMISGILAGELSGGDILKVNFSTLKLNIDEPNPFGVTMEKMMFRADEKGIFVKEFDGKIGQVPLTGSVRYLSDSSIVTGSISMKKFLISKELFSRTPLKGKFSQLSGQFDFESNLGNTIGKLSISNDLGLEMEGDFSLLNQGSIWILRSLKLSGEDSKLKLSGTWEENGRVSGYFYLDSLDLSRWLVEQKQTLVSGMMILEGSLDEKNALDQIELTMEVLESELYSGRESLFHGTVGYRDSVISAVDPVMLIIGESILSINGSVDFKTSDVDIVVDLENADVELINQFWLDEFSSGWATGRMHVRGTIDTPDAVADLQCRDISYHDFFVNSLIFHSEMKTRDAFPSGFVNLKIGQGSWRNKKFESGTVDVSFAKNRMVVENCHFKSGDDFLQISGSWLSEDQYKLDRVQLAYEGNYLINSKPIFLMFQDSIIVVEPFEFHINDGIMDGVLEWGKHAEGRLKMSNFDAQVITQFFDDKRLKFSGIIFGEIWFMSADVASAFDIDISLKRGKYMKETFDEMAISFLYKGGMLHVDDISMTRGESMGFQVSGIVPISITHQDSTQISIQSTFRGLSMPMVHRFIPRFYKLNGQASGTLELSGSVDKTVFSFDAGIKNAQFDRIHLGTVNGKGQYTGRRLIIDKAESRNKDEIIIAYGSVPLDLNLSSDNYGLFFNSDTLDFYTEGKLNSLPFLSPYLAELDSVTGDIDISLSLTGPAHAIERDGYAHVQNAAVYTMLLDDPIISLNGEATMQKNQMIIKSLLGKGVDYSEQDSWPSTPNISVIGSIDFSQFFEPDYNLKVNQIEGTELYFKTLPLDITGTVGDLDLMISGQDTVEIVGKIEASDVIVFYEFTTEDIGVALPEDEGVIMSYRINVPIRGQGTFQNSQVDALLAGEISLSKTGNQYWNFGGELFVEDGTVFSYKDNFEDLQGYVSFDNNGVNPYMDVVAFTMVGNERIELRIIGGIDD</sequence>
<comment type="subcellular location">
    <subcellularLocation>
        <location evidence="1">Membrane</location>
        <topology evidence="1">Single-pass membrane protein</topology>
    </subcellularLocation>
</comment>
<keyword evidence="2 5" id="KW-0812">Transmembrane</keyword>
<evidence type="ECO:0000256" key="1">
    <source>
        <dbReference type="ARBA" id="ARBA00004167"/>
    </source>
</evidence>
<keyword evidence="4 5" id="KW-0472">Membrane</keyword>
<evidence type="ECO:0000256" key="4">
    <source>
        <dbReference type="ARBA" id="ARBA00023136"/>
    </source>
</evidence>
<feature type="domain" description="Translocation and assembly module TamB C-terminal" evidence="6">
    <location>
        <begin position="1032"/>
        <end position="1119"/>
    </location>
</feature>
<feature type="non-terminal residue" evidence="7">
    <location>
        <position position="1125"/>
    </location>
</feature>
<evidence type="ECO:0000256" key="5">
    <source>
        <dbReference type="SAM" id="Phobius"/>
    </source>
</evidence>
<evidence type="ECO:0000259" key="6">
    <source>
        <dbReference type="Pfam" id="PF04357"/>
    </source>
</evidence>
<organism evidence="7">
    <name type="scientific">marine metagenome</name>
    <dbReference type="NCBI Taxonomy" id="408172"/>
    <lineage>
        <taxon>unclassified sequences</taxon>
        <taxon>metagenomes</taxon>
        <taxon>ecological metagenomes</taxon>
    </lineage>
</organism>
<evidence type="ECO:0000313" key="7">
    <source>
        <dbReference type="EMBL" id="SVA26718.1"/>
    </source>
</evidence>
<accession>A0A381UGF5</accession>
<gene>
    <name evidence="7" type="ORF">METZ01_LOCUS79572</name>
</gene>
<keyword evidence="3 5" id="KW-1133">Transmembrane helix</keyword>
<protein>
    <recommendedName>
        <fullName evidence="6">Translocation and assembly module TamB C-terminal domain-containing protein</fullName>
    </recommendedName>
</protein>
<evidence type="ECO:0000256" key="3">
    <source>
        <dbReference type="ARBA" id="ARBA00022989"/>
    </source>
</evidence>
<dbReference type="InterPro" id="IPR007452">
    <property type="entry name" value="TamB_C"/>
</dbReference>
<reference evidence="7" key="1">
    <citation type="submission" date="2018-05" db="EMBL/GenBank/DDBJ databases">
        <authorList>
            <person name="Lanie J.A."/>
            <person name="Ng W.-L."/>
            <person name="Kazmierczak K.M."/>
            <person name="Andrzejewski T.M."/>
            <person name="Davidsen T.M."/>
            <person name="Wayne K.J."/>
            <person name="Tettelin H."/>
            <person name="Glass J.I."/>
            <person name="Rusch D."/>
            <person name="Podicherti R."/>
            <person name="Tsui H.-C.T."/>
            <person name="Winkler M.E."/>
        </authorList>
    </citation>
    <scope>NUCLEOTIDE SEQUENCE</scope>
</reference>
<name>A0A381UGF5_9ZZZZ</name>